<dbReference type="Proteomes" id="UP000319578">
    <property type="component" value="Unassembled WGS sequence"/>
</dbReference>
<feature type="transmembrane region" description="Helical" evidence="2">
    <location>
        <begin position="6"/>
        <end position="29"/>
    </location>
</feature>
<evidence type="ECO:0000256" key="2">
    <source>
        <dbReference type="SAM" id="Phobius"/>
    </source>
</evidence>
<evidence type="ECO:0000313" key="3">
    <source>
        <dbReference type="EMBL" id="GED68987.1"/>
    </source>
</evidence>
<sequence>MVKKIFTPKYIAIVLSIGTAALIITSFFNEAEKRRLNQRYEQQIEQHKKVLNELQNAVKDSQEILDSLNGRLGLQENSK</sequence>
<proteinExistence type="predicted"/>
<dbReference type="AlphaFoldDB" id="A0A0K9YM03"/>
<dbReference type="EMBL" id="LGIQ01000011">
    <property type="protein sequence ID" value="KNB69682.1"/>
    <property type="molecule type" value="Genomic_DNA"/>
</dbReference>
<evidence type="ECO:0000313" key="5">
    <source>
        <dbReference type="Proteomes" id="UP000036834"/>
    </source>
</evidence>
<gene>
    <name evidence="4" type="ORF">ADS79_27935</name>
    <name evidence="3" type="ORF">BRE01_26890</name>
</gene>
<evidence type="ECO:0000256" key="1">
    <source>
        <dbReference type="SAM" id="Coils"/>
    </source>
</evidence>
<keyword evidence="2" id="KW-1133">Transmembrane helix</keyword>
<dbReference type="EMBL" id="BJON01000009">
    <property type="protein sequence ID" value="GED68987.1"/>
    <property type="molecule type" value="Genomic_DNA"/>
</dbReference>
<reference evidence="5" key="1">
    <citation type="submission" date="2015-07" db="EMBL/GenBank/DDBJ databases">
        <title>Genome sequencing project for genomic taxonomy and phylogenomics of Bacillus-like bacteria.</title>
        <authorList>
            <person name="Liu B."/>
            <person name="Wang J."/>
            <person name="Zhu Y."/>
            <person name="Liu G."/>
            <person name="Chen Q."/>
            <person name="Chen Z."/>
            <person name="Lan J."/>
            <person name="Che J."/>
            <person name="Ge C."/>
            <person name="Shi H."/>
            <person name="Pan Z."/>
            <person name="Liu X."/>
        </authorList>
    </citation>
    <scope>NUCLEOTIDE SEQUENCE [LARGE SCALE GENOMIC DNA]</scope>
    <source>
        <strain evidence="5">DSM 9887</strain>
    </source>
</reference>
<keyword evidence="2" id="KW-0812">Transmembrane</keyword>
<keyword evidence="2" id="KW-0472">Membrane</keyword>
<reference evidence="3 6" key="3">
    <citation type="submission" date="2019-06" db="EMBL/GenBank/DDBJ databases">
        <title>Whole genome shotgun sequence of Brevibacillus reuszeri NBRC 15719.</title>
        <authorList>
            <person name="Hosoyama A."/>
            <person name="Uohara A."/>
            <person name="Ohji S."/>
            <person name="Ichikawa N."/>
        </authorList>
    </citation>
    <scope>NUCLEOTIDE SEQUENCE [LARGE SCALE GENOMIC DNA]</scope>
    <source>
        <strain evidence="3 6">NBRC 15719</strain>
    </source>
</reference>
<dbReference type="STRING" id="54915.ADS79_27935"/>
<keyword evidence="1" id="KW-0175">Coiled coil</keyword>
<dbReference type="Proteomes" id="UP000036834">
    <property type="component" value="Unassembled WGS sequence"/>
</dbReference>
<evidence type="ECO:0000313" key="6">
    <source>
        <dbReference type="Proteomes" id="UP000319578"/>
    </source>
</evidence>
<reference evidence="4" key="2">
    <citation type="submission" date="2015-07" db="EMBL/GenBank/DDBJ databases">
        <title>MeaNS - Measles Nucleotide Surveillance Program.</title>
        <authorList>
            <person name="Tran T."/>
            <person name="Druce J."/>
        </authorList>
    </citation>
    <scope>NUCLEOTIDE SEQUENCE</scope>
    <source>
        <strain evidence="4">DSM 9887</strain>
    </source>
</reference>
<accession>A0A0K9YM03</accession>
<name>A0A0K9YM03_9BACL</name>
<organism evidence="4 5">
    <name type="scientific">Brevibacillus reuszeri</name>
    <dbReference type="NCBI Taxonomy" id="54915"/>
    <lineage>
        <taxon>Bacteria</taxon>
        <taxon>Bacillati</taxon>
        <taxon>Bacillota</taxon>
        <taxon>Bacilli</taxon>
        <taxon>Bacillales</taxon>
        <taxon>Paenibacillaceae</taxon>
        <taxon>Brevibacillus</taxon>
    </lineage>
</organism>
<feature type="coiled-coil region" evidence="1">
    <location>
        <begin position="30"/>
        <end position="71"/>
    </location>
</feature>
<protein>
    <submittedName>
        <fullName evidence="4">Uncharacterized protein</fullName>
    </submittedName>
</protein>
<keyword evidence="6" id="KW-1185">Reference proteome</keyword>
<comment type="caution">
    <text evidence="4">The sequence shown here is derived from an EMBL/GenBank/DDBJ whole genome shotgun (WGS) entry which is preliminary data.</text>
</comment>
<dbReference type="RefSeq" id="WP_049741714.1">
    <property type="nucleotide sequence ID" value="NZ_BJON01000009.1"/>
</dbReference>
<evidence type="ECO:0000313" key="4">
    <source>
        <dbReference type="EMBL" id="KNB69682.1"/>
    </source>
</evidence>